<dbReference type="PANTHER" id="PTHR45904">
    <property type="entry name" value="TRNA (URACIL-5-)-METHYLTRANSFERASE"/>
    <property type="match status" value="1"/>
</dbReference>
<comment type="similarity">
    <text evidence="4">Belongs to the class I-like SAM-binding methyltransferase superfamily. RNA M5U methyltransferase family.</text>
</comment>
<keyword evidence="1 4" id="KW-0489">Methyltransferase</keyword>
<comment type="caution">
    <text evidence="8">The sequence shown here is derived from an EMBL/GenBank/DDBJ whole genome shotgun (WGS) entry which is preliminary data.</text>
</comment>
<dbReference type="InterPro" id="IPR030391">
    <property type="entry name" value="MeTrfase_TrmA_CS"/>
</dbReference>
<sequence length="857" mass="99425">MRKQLLFLIASFLFYYAKRKSLYCLGITRTAKTIPHLCTWKKRKGEKKGIHYNYNMEDNKEAIIAKMGSQNLIRNGNNNVYLSLNNYTSNCSNYLKNSNTKDNNANTKLVRSNVLSIFSYTLKYMNKKSLNKWLRNNIKATFYDTFVPRNKPLAYIRFKCYEDLKVFEKMVENKRIYPNDSLSTIKINRFSKYAKKRKLFERDNNRDAIKDVGESYNCNGDKNRDDMNRGDQGIDDDNMEEGYSDDNFRKQKRTKRESAENSFENNIKGKTNVESELPDLQTVIKLNKTQKNKSIENFVTPFHKYPYTDQIKIKQKFLEKCKDQILSNLRNKWEKQSLLFGDIESNIVDEDTNVSSTNEGHNSGPCGSIQGNGIRSAGFTMNNHNGNCNSNNSLEKKNKKNETSKDSCLNKAILSELKQSSNNNKEYSIDKKIKKYEFEVDNPLYPDERGINEYRNKCEFTISYDENNNVEIGFVTGKVKTDINDNNEDKNCTDDNNCNFSEHNISNNVSPVNESQSTKLRNKKQKQSYYLNPIVKNVDTCVHIHPCMKQVVQEMKSIIKDSNYPVFDRVYKTGVWRLLVVRFNSKKELMITVQTYALDQKKKKEIKKLLINRLTKKKDELFMSFSDFKVVSLYLQEHDNSNDASNQSPNEHLWGVEFLEEIILNNRFLLTPSCFFQVNHSSCEILYKRVIEYININNKKKNYIFDLCCGTGTISICAANELKEEDTYIIGIDICEDSIISANKNAEINKIKNFKFIQGRVEELFANEIKNVSEKNSNVIVIVDPPRSGLANSVLNILSSNQLISQIIYVSCNPITLVNNVTNVLFQNENLKIKNLVFVDMFPHTFHLECITNIVKE</sequence>
<evidence type="ECO:0000313" key="9">
    <source>
        <dbReference type="Proteomes" id="UP000195521"/>
    </source>
</evidence>
<proteinExistence type="inferred from homology"/>
<gene>
    <name evidence="8" type="ORF">PGO_093040</name>
</gene>
<dbReference type="OMA" id="NLRNKWE"/>
<dbReference type="PROSITE" id="PS51687">
    <property type="entry name" value="SAM_MT_RNA_M5U"/>
    <property type="match status" value="1"/>
</dbReference>
<dbReference type="Gene3D" id="2.40.50.1070">
    <property type="match status" value="1"/>
</dbReference>
<keyword evidence="7" id="KW-0732">Signal</keyword>
<dbReference type="PROSITE" id="PS01230">
    <property type="entry name" value="TRMA_1"/>
    <property type="match status" value="1"/>
</dbReference>
<dbReference type="PROSITE" id="PS01231">
    <property type="entry name" value="TRMA_2"/>
    <property type="match status" value="1"/>
</dbReference>
<dbReference type="GO" id="GO:0008173">
    <property type="term" value="F:RNA methyltransferase activity"/>
    <property type="evidence" value="ECO:0007669"/>
    <property type="project" value="InterPro"/>
</dbReference>
<dbReference type="GO" id="GO:0006396">
    <property type="term" value="P:RNA processing"/>
    <property type="evidence" value="ECO:0007669"/>
    <property type="project" value="InterPro"/>
</dbReference>
<keyword evidence="2 4" id="KW-0808">Transferase</keyword>
<feature type="signal peptide" evidence="7">
    <location>
        <begin position="1"/>
        <end position="19"/>
    </location>
</feature>
<dbReference type="GO" id="GO:0003723">
    <property type="term" value="F:RNA binding"/>
    <property type="evidence" value="ECO:0007669"/>
    <property type="project" value="TreeGrafter"/>
</dbReference>
<evidence type="ECO:0000256" key="6">
    <source>
        <dbReference type="SAM" id="MobiDB-lite"/>
    </source>
</evidence>
<keyword evidence="9" id="KW-1185">Reference proteome</keyword>
<feature type="binding site" evidence="4">
    <location>
        <position position="677"/>
    </location>
    <ligand>
        <name>S-adenosyl-L-methionine</name>
        <dbReference type="ChEBI" id="CHEBI:59789"/>
    </ligand>
</feature>
<comment type="caution">
    <text evidence="4">Lacks conserved residue(s) required for the propagation of feature annotation.</text>
</comment>
<dbReference type="SUPFAM" id="SSF53335">
    <property type="entry name" value="S-adenosyl-L-methionine-dependent methyltransferases"/>
    <property type="match status" value="1"/>
</dbReference>
<dbReference type="RefSeq" id="XP_028543693.1">
    <property type="nucleotide sequence ID" value="XM_028687892.1"/>
</dbReference>
<evidence type="ECO:0000256" key="1">
    <source>
        <dbReference type="ARBA" id="ARBA00022603"/>
    </source>
</evidence>
<accession>A0A1Y1JM07</accession>
<evidence type="ECO:0000256" key="3">
    <source>
        <dbReference type="ARBA" id="ARBA00022691"/>
    </source>
</evidence>
<evidence type="ECO:0000313" key="8">
    <source>
        <dbReference type="EMBL" id="GAW81104.1"/>
    </source>
</evidence>
<evidence type="ECO:0008006" key="10">
    <source>
        <dbReference type="Google" id="ProtNLM"/>
    </source>
</evidence>
<dbReference type="InterPro" id="IPR029063">
    <property type="entry name" value="SAM-dependent_MTases_sf"/>
</dbReference>
<reference evidence="9" key="1">
    <citation type="submission" date="2017-04" db="EMBL/GenBank/DDBJ databases">
        <title>Plasmodium gonderi genome.</title>
        <authorList>
            <person name="Arisue N."/>
            <person name="Honma H."/>
            <person name="Kawai S."/>
            <person name="Tougan T."/>
            <person name="Tanabe K."/>
            <person name="Horii T."/>
        </authorList>
    </citation>
    <scope>NUCLEOTIDE SEQUENCE [LARGE SCALE GENOMIC DNA]</scope>
    <source>
        <strain evidence="9">ATCC 30045</strain>
    </source>
</reference>
<dbReference type="GO" id="GO:0032259">
    <property type="term" value="P:methylation"/>
    <property type="evidence" value="ECO:0007669"/>
    <property type="project" value="UniProtKB-KW"/>
</dbReference>
<dbReference type="OrthoDB" id="10250660at2759"/>
<dbReference type="EMBL" id="BDQF01000010">
    <property type="protein sequence ID" value="GAW81104.1"/>
    <property type="molecule type" value="Genomic_DNA"/>
</dbReference>
<evidence type="ECO:0000256" key="7">
    <source>
        <dbReference type="SAM" id="SignalP"/>
    </source>
</evidence>
<feature type="compositionally biased region" description="Acidic residues" evidence="6">
    <location>
        <begin position="233"/>
        <end position="244"/>
    </location>
</feature>
<keyword evidence="3 4" id="KW-0949">S-adenosyl-L-methionine</keyword>
<dbReference type="GeneID" id="39747822"/>
<dbReference type="Gene3D" id="3.40.50.150">
    <property type="entry name" value="Vaccinia Virus protein VP39"/>
    <property type="match status" value="1"/>
</dbReference>
<organism evidence="8 9">
    <name type="scientific">Plasmodium gonderi</name>
    <dbReference type="NCBI Taxonomy" id="77519"/>
    <lineage>
        <taxon>Eukaryota</taxon>
        <taxon>Sar</taxon>
        <taxon>Alveolata</taxon>
        <taxon>Apicomplexa</taxon>
        <taxon>Aconoidasida</taxon>
        <taxon>Haemosporida</taxon>
        <taxon>Plasmodiidae</taxon>
        <taxon>Plasmodium</taxon>
        <taxon>Plasmodium (Plasmodium)</taxon>
    </lineage>
</organism>
<dbReference type="InterPro" id="IPR010280">
    <property type="entry name" value="U5_MeTrfase_fam"/>
</dbReference>
<evidence type="ECO:0000256" key="2">
    <source>
        <dbReference type="ARBA" id="ARBA00022679"/>
    </source>
</evidence>
<evidence type="ECO:0000256" key="4">
    <source>
        <dbReference type="PROSITE-ProRule" id="PRU01024"/>
    </source>
</evidence>
<feature type="binding site" evidence="4">
    <location>
        <position position="733"/>
    </location>
    <ligand>
        <name>S-adenosyl-L-methionine</name>
        <dbReference type="ChEBI" id="CHEBI:59789"/>
    </ligand>
</feature>
<dbReference type="GO" id="GO:0008757">
    <property type="term" value="F:S-adenosylmethionine-dependent methyltransferase activity"/>
    <property type="evidence" value="ECO:0007669"/>
    <property type="project" value="UniProtKB-ARBA"/>
</dbReference>
<protein>
    <recommendedName>
        <fullName evidence="10">RNA (Uracil-5-)methyltransferase</fullName>
    </recommendedName>
</protein>
<dbReference type="PANTHER" id="PTHR45904:SF2">
    <property type="entry name" value="TRNA (URACIL-5-)-METHYLTRANSFERASE HOMOLOG A"/>
    <property type="match status" value="1"/>
</dbReference>
<dbReference type="GO" id="GO:0009451">
    <property type="term" value="P:RNA modification"/>
    <property type="evidence" value="ECO:0007669"/>
    <property type="project" value="UniProtKB-ARBA"/>
</dbReference>
<dbReference type="InterPro" id="IPR030390">
    <property type="entry name" value="MeTrfase_TrmA_AS"/>
</dbReference>
<feature type="region of interest" description="Disordered" evidence="6">
    <location>
        <begin position="215"/>
        <end position="266"/>
    </location>
</feature>
<name>A0A1Y1JM07_PLAGO</name>
<dbReference type="CDD" id="cd02440">
    <property type="entry name" value="AdoMet_MTases"/>
    <property type="match status" value="1"/>
</dbReference>
<feature type="active site" description="Nucleophile" evidence="4">
    <location>
        <position position="812"/>
    </location>
</feature>
<feature type="binding site" evidence="4">
    <location>
        <position position="784"/>
    </location>
    <ligand>
        <name>S-adenosyl-L-methionine</name>
        <dbReference type="ChEBI" id="CHEBI:59789"/>
    </ligand>
</feature>
<dbReference type="InterPro" id="IPR045850">
    <property type="entry name" value="TRM2_met"/>
</dbReference>
<feature type="chain" id="PRO_5012327261" description="RNA (Uracil-5-)methyltransferase" evidence="7">
    <location>
        <begin position="20"/>
        <end position="857"/>
    </location>
</feature>
<dbReference type="Proteomes" id="UP000195521">
    <property type="component" value="Unassembled WGS sequence"/>
</dbReference>
<dbReference type="Pfam" id="PF05958">
    <property type="entry name" value="tRNA_U5-meth_tr"/>
    <property type="match status" value="1"/>
</dbReference>
<dbReference type="AlphaFoldDB" id="A0A1Y1JM07"/>
<feature type="active site" evidence="5">
    <location>
        <position position="812"/>
    </location>
</feature>
<evidence type="ECO:0000256" key="5">
    <source>
        <dbReference type="PROSITE-ProRule" id="PRU10015"/>
    </source>
</evidence>